<dbReference type="NCBIfam" id="NF040826">
    <property type="entry name" value="lxa_BCAM0308"/>
    <property type="match status" value="1"/>
</dbReference>
<accession>A0ABM8HXX7</accession>
<dbReference type="Proteomes" id="UP001319827">
    <property type="component" value="Chromosome"/>
</dbReference>
<feature type="domain" description="Nmd3 N-terminal" evidence="1">
    <location>
        <begin position="65"/>
        <end position="156"/>
    </location>
</feature>
<gene>
    <name evidence="2" type="ORF">DESUT3_39540</name>
</gene>
<reference evidence="2 3" key="1">
    <citation type="journal article" date="2016" name="C (Basel)">
        <title>Selective Growth of and Electricity Production by Marine Exoelectrogenic Bacteria in Self-Aggregated Hydrogel of Microbially Reduced Graphene Oxide.</title>
        <authorList>
            <person name="Yoshida N."/>
            <person name="Goto Y."/>
            <person name="Miyata Y."/>
        </authorList>
    </citation>
    <scope>NUCLEOTIDE SEQUENCE [LARGE SCALE GENOMIC DNA]</scope>
    <source>
        <strain evidence="2 3">NIT-T3</strain>
    </source>
</reference>
<proteinExistence type="predicted"/>
<dbReference type="EMBL" id="AP024355">
    <property type="protein sequence ID" value="BCR06885.1"/>
    <property type="molecule type" value="Genomic_DNA"/>
</dbReference>
<protein>
    <recommendedName>
        <fullName evidence="1">Nmd3 N-terminal domain-containing protein</fullName>
    </recommendedName>
</protein>
<evidence type="ECO:0000259" key="1">
    <source>
        <dbReference type="Pfam" id="PF04981"/>
    </source>
</evidence>
<organism evidence="2 3">
    <name type="scientific">Desulfuromonas versatilis</name>
    <dbReference type="NCBI Taxonomy" id="2802975"/>
    <lineage>
        <taxon>Bacteria</taxon>
        <taxon>Pseudomonadati</taxon>
        <taxon>Thermodesulfobacteriota</taxon>
        <taxon>Desulfuromonadia</taxon>
        <taxon>Desulfuromonadales</taxon>
        <taxon>Desulfuromonadaceae</taxon>
        <taxon>Desulfuromonas</taxon>
    </lineage>
</organism>
<sequence length="172" mass="19804">MQKDVRKFGISDKRGRVKTSADPYISGEGLKEPALCSSCKAFYRNKRWDLDPKAYAAMENSPEANWVTCPACQKIAESYPEGIVTLRGEYLWDHEEEIRNILRNEETKAMAKNPLERIIRMDREGDDLVIETTEEKLAEHLGRALHKAHQGELKVSWTEEHSICRVTWERGA</sequence>
<reference evidence="2 3" key="2">
    <citation type="journal article" date="2021" name="Int. J. Syst. Evol. Microbiol.">
        <title>Isolation and Polyphasic Characterization of Desulfuromonas versatilis sp. Nov., an Electrogenic Bacteria Capable of Versatile Metabolism Isolated from a Graphene Oxide-Reducing Enrichment Culture.</title>
        <authorList>
            <person name="Xie L."/>
            <person name="Yoshida N."/>
            <person name="Ishii S."/>
            <person name="Meng L."/>
        </authorList>
    </citation>
    <scope>NUCLEOTIDE SEQUENCE [LARGE SCALE GENOMIC DNA]</scope>
    <source>
        <strain evidence="2 3">NIT-T3</strain>
    </source>
</reference>
<evidence type="ECO:0000313" key="2">
    <source>
        <dbReference type="EMBL" id="BCR06885.1"/>
    </source>
</evidence>
<dbReference type="InterPro" id="IPR007064">
    <property type="entry name" value="Nmd3_N"/>
</dbReference>
<dbReference type="InterPro" id="IPR047706">
    <property type="entry name" value="BCAM0308-like"/>
</dbReference>
<name>A0ABM8HXX7_9BACT</name>
<evidence type="ECO:0000313" key="3">
    <source>
        <dbReference type="Proteomes" id="UP001319827"/>
    </source>
</evidence>
<keyword evidence="3" id="KW-1185">Reference proteome</keyword>
<dbReference type="Pfam" id="PF04981">
    <property type="entry name" value="NMD3"/>
    <property type="match status" value="1"/>
</dbReference>
<dbReference type="RefSeq" id="WP_221250260.1">
    <property type="nucleotide sequence ID" value="NZ_AP024355.1"/>
</dbReference>